<comment type="pathway">
    <text evidence="1 8">Amino-acid biosynthesis; L-histidine biosynthesis; L-histidine from 5-phospho-alpha-D-ribose 1-diphosphate: step 8/9.</text>
</comment>
<keyword evidence="6 8" id="KW-0368">Histidine biosynthesis</keyword>
<dbReference type="InterPro" id="IPR004013">
    <property type="entry name" value="PHP_dom"/>
</dbReference>
<evidence type="ECO:0000313" key="10">
    <source>
        <dbReference type="EMBL" id="MBB5227221.1"/>
    </source>
</evidence>
<dbReference type="InterPro" id="IPR010140">
    <property type="entry name" value="Histidinol_P_phosphatase_HisJ"/>
</dbReference>
<evidence type="ECO:0000256" key="6">
    <source>
        <dbReference type="ARBA" id="ARBA00023102"/>
    </source>
</evidence>
<evidence type="ECO:0000313" key="11">
    <source>
        <dbReference type="Proteomes" id="UP000518887"/>
    </source>
</evidence>
<gene>
    <name evidence="10" type="ORF">HNP76_002619</name>
</gene>
<evidence type="ECO:0000256" key="4">
    <source>
        <dbReference type="ARBA" id="ARBA00022605"/>
    </source>
</evidence>
<dbReference type="GO" id="GO:0000105">
    <property type="term" value="P:L-histidine biosynthetic process"/>
    <property type="evidence" value="ECO:0007669"/>
    <property type="project" value="UniProtKB-UniRule"/>
</dbReference>
<comment type="catalytic activity">
    <reaction evidence="7 8">
        <text>L-histidinol phosphate + H2O = L-histidinol + phosphate</text>
        <dbReference type="Rhea" id="RHEA:14465"/>
        <dbReference type="ChEBI" id="CHEBI:15377"/>
        <dbReference type="ChEBI" id="CHEBI:43474"/>
        <dbReference type="ChEBI" id="CHEBI:57699"/>
        <dbReference type="ChEBI" id="CHEBI:57980"/>
        <dbReference type="EC" id="3.1.3.15"/>
    </reaction>
</comment>
<evidence type="ECO:0000259" key="9">
    <source>
        <dbReference type="Pfam" id="PF02811"/>
    </source>
</evidence>
<reference evidence="10 11" key="1">
    <citation type="submission" date="2020-08" db="EMBL/GenBank/DDBJ databases">
        <title>Genomic Encyclopedia of Type Strains, Phase IV (KMG-IV): sequencing the most valuable type-strain genomes for metagenomic binning, comparative biology and taxonomic classification.</title>
        <authorList>
            <person name="Goeker M."/>
        </authorList>
    </citation>
    <scope>NUCLEOTIDE SEQUENCE [LARGE SCALE GENOMIC DNA]</scope>
    <source>
        <strain evidence="10 11">DSM 103462</strain>
    </source>
</reference>
<comment type="caution">
    <text evidence="10">The sequence shown here is derived from an EMBL/GenBank/DDBJ whole genome shotgun (WGS) entry which is preliminary data.</text>
</comment>
<dbReference type="CDD" id="cd12110">
    <property type="entry name" value="PHP_HisPPase_Hisj_like"/>
    <property type="match status" value="1"/>
</dbReference>
<feature type="domain" description="PHP" evidence="9">
    <location>
        <begin position="10"/>
        <end position="210"/>
    </location>
</feature>
<dbReference type="EMBL" id="JACHFQ010000009">
    <property type="protein sequence ID" value="MBB5227221.1"/>
    <property type="molecule type" value="Genomic_DNA"/>
</dbReference>
<evidence type="ECO:0000256" key="8">
    <source>
        <dbReference type="RuleBase" id="RU366003"/>
    </source>
</evidence>
<dbReference type="NCBIfam" id="TIGR01856">
    <property type="entry name" value="hisJ_fam"/>
    <property type="match status" value="1"/>
</dbReference>
<dbReference type="UniPathway" id="UPA00031">
    <property type="reaction ID" value="UER00013"/>
</dbReference>
<dbReference type="GO" id="GO:0004401">
    <property type="term" value="F:histidinol-phosphatase activity"/>
    <property type="evidence" value="ECO:0007669"/>
    <property type="project" value="UniProtKB-UniRule"/>
</dbReference>
<dbReference type="Proteomes" id="UP000518887">
    <property type="component" value="Unassembled WGS sequence"/>
</dbReference>
<evidence type="ECO:0000256" key="2">
    <source>
        <dbReference type="ARBA" id="ARBA00009152"/>
    </source>
</evidence>
<sequence length="283" mass="32272">MSKEYIKSNLHTHSTFCDGKSSPEENVLAAIQKEIKVLGFTSHSMYPFWTESNMKPENFNSYCEEIHRLQKKYEGQISIRLGFEADFFPGVTLPHHDNYAQFKPDYLIGSLHYIFQRSGSFGVDNTPEIWAEGARKFYGGDMKALIGDYFALQKEMLALGKFDLLGHPDLVRKFNEKYPLFDEEAGWYKDYLCDMAKAIAKWGGATEINTGAISRKWLTKPYPSLYFLEKLHEAGVPIAITADAHSAENLDCAFDQARLLAKKAGYTEIIYDIDRTGYKFCGL</sequence>
<dbReference type="RefSeq" id="WP_184661248.1">
    <property type="nucleotide sequence ID" value="NZ_CP031518.1"/>
</dbReference>
<dbReference type="GO" id="GO:0005737">
    <property type="term" value="C:cytoplasm"/>
    <property type="evidence" value="ECO:0007669"/>
    <property type="project" value="TreeGrafter"/>
</dbReference>
<organism evidence="10 11">
    <name type="scientific">Treponema ruminis</name>
    <dbReference type="NCBI Taxonomy" id="744515"/>
    <lineage>
        <taxon>Bacteria</taxon>
        <taxon>Pseudomonadati</taxon>
        <taxon>Spirochaetota</taxon>
        <taxon>Spirochaetia</taxon>
        <taxon>Spirochaetales</taxon>
        <taxon>Treponemataceae</taxon>
        <taxon>Treponema</taxon>
    </lineage>
</organism>
<evidence type="ECO:0000256" key="3">
    <source>
        <dbReference type="ARBA" id="ARBA00013085"/>
    </source>
</evidence>
<dbReference type="SUPFAM" id="SSF89550">
    <property type="entry name" value="PHP domain-like"/>
    <property type="match status" value="1"/>
</dbReference>
<keyword evidence="11" id="KW-1185">Reference proteome</keyword>
<dbReference type="Gene3D" id="3.20.20.140">
    <property type="entry name" value="Metal-dependent hydrolases"/>
    <property type="match status" value="1"/>
</dbReference>
<accession>A0A7W8LN42</accession>
<protein>
    <recommendedName>
        <fullName evidence="3 8">Histidinol-phosphatase</fullName>
        <shortName evidence="8">HolPase</shortName>
        <ecNumber evidence="3 8">3.1.3.15</ecNumber>
    </recommendedName>
</protein>
<evidence type="ECO:0000256" key="1">
    <source>
        <dbReference type="ARBA" id="ARBA00004970"/>
    </source>
</evidence>
<proteinExistence type="inferred from homology"/>
<dbReference type="PANTHER" id="PTHR21039">
    <property type="entry name" value="HISTIDINOL PHOSPHATASE-RELATED"/>
    <property type="match status" value="1"/>
</dbReference>
<dbReference type="Pfam" id="PF02811">
    <property type="entry name" value="PHP"/>
    <property type="match status" value="1"/>
</dbReference>
<dbReference type="PANTHER" id="PTHR21039:SF0">
    <property type="entry name" value="HISTIDINOL-PHOSPHATASE"/>
    <property type="match status" value="1"/>
</dbReference>
<keyword evidence="4 8" id="KW-0028">Amino-acid biosynthesis</keyword>
<dbReference type="AlphaFoldDB" id="A0A7W8LN42"/>
<dbReference type="EC" id="3.1.3.15" evidence="3 8"/>
<dbReference type="InterPro" id="IPR016195">
    <property type="entry name" value="Pol/histidinol_Pase-like"/>
</dbReference>
<evidence type="ECO:0000256" key="7">
    <source>
        <dbReference type="ARBA" id="ARBA00049158"/>
    </source>
</evidence>
<evidence type="ECO:0000256" key="5">
    <source>
        <dbReference type="ARBA" id="ARBA00022801"/>
    </source>
</evidence>
<name>A0A7W8LN42_9SPIR</name>
<comment type="similarity">
    <text evidence="2 8">Belongs to the PHP hydrolase family. HisK subfamily.</text>
</comment>
<keyword evidence="5 8" id="KW-0378">Hydrolase</keyword>